<dbReference type="PANTHER" id="PTHR30055">
    <property type="entry name" value="HTH-TYPE TRANSCRIPTIONAL REGULATOR RUTR"/>
    <property type="match status" value="1"/>
</dbReference>
<evidence type="ECO:0000259" key="6">
    <source>
        <dbReference type="PROSITE" id="PS50977"/>
    </source>
</evidence>
<dbReference type="Pfam" id="PF00440">
    <property type="entry name" value="TetR_N"/>
    <property type="match status" value="1"/>
</dbReference>
<dbReference type="InterPro" id="IPR004111">
    <property type="entry name" value="Repressor_TetR_C"/>
</dbReference>
<dbReference type="Proteomes" id="UP000604475">
    <property type="component" value="Unassembled WGS sequence"/>
</dbReference>
<dbReference type="Gene3D" id="1.10.10.60">
    <property type="entry name" value="Homeodomain-like"/>
    <property type="match status" value="1"/>
</dbReference>
<reference evidence="7" key="1">
    <citation type="submission" date="2020-12" db="EMBL/GenBank/DDBJ databases">
        <title>Genomic characterization of non-nitrogen-fixing Frankia strains.</title>
        <authorList>
            <person name="Carlos-Shanley C."/>
            <person name="Guerra T."/>
            <person name="Hahn D."/>
        </authorList>
    </citation>
    <scope>NUCLEOTIDE SEQUENCE</scope>
    <source>
        <strain evidence="7">CN6</strain>
    </source>
</reference>
<dbReference type="GO" id="GO:0003700">
    <property type="term" value="F:DNA-binding transcription factor activity"/>
    <property type="evidence" value="ECO:0007669"/>
    <property type="project" value="TreeGrafter"/>
</dbReference>
<dbReference type="InterPro" id="IPR003012">
    <property type="entry name" value="Tet_transcr_reg_TetR"/>
</dbReference>
<dbReference type="GO" id="GO:0046677">
    <property type="term" value="P:response to antibiotic"/>
    <property type="evidence" value="ECO:0007669"/>
    <property type="project" value="InterPro"/>
</dbReference>
<name>A0A937RMT9_9ACTN</name>
<dbReference type="SUPFAM" id="SSF48498">
    <property type="entry name" value="Tetracyclin repressor-like, C-terminal domain"/>
    <property type="match status" value="1"/>
</dbReference>
<dbReference type="Gene3D" id="1.10.357.10">
    <property type="entry name" value="Tetracycline Repressor, domain 2"/>
    <property type="match status" value="1"/>
</dbReference>
<feature type="DNA-binding region" description="H-T-H motif" evidence="5">
    <location>
        <begin position="31"/>
        <end position="50"/>
    </location>
</feature>
<keyword evidence="1" id="KW-0678">Repressor</keyword>
<evidence type="ECO:0000256" key="2">
    <source>
        <dbReference type="ARBA" id="ARBA00023015"/>
    </source>
</evidence>
<dbReference type="PRINTS" id="PR00455">
    <property type="entry name" value="HTHTETR"/>
</dbReference>
<dbReference type="PROSITE" id="PS50977">
    <property type="entry name" value="HTH_TETR_2"/>
    <property type="match status" value="1"/>
</dbReference>
<keyword evidence="2" id="KW-0805">Transcription regulation</keyword>
<keyword evidence="8" id="KW-1185">Reference proteome</keyword>
<protein>
    <submittedName>
        <fullName evidence="7">TetR family transcriptional regulator</fullName>
    </submittedName>
</protein>
<dbReference type="GO" id="GO:0000976">
    <property type="term" value="F:transcription cis-regulatory region binding"/>
    <property type="evidence" value="ECO:0007669"/>
    <property type="project" value="TreeGrafter"/>
</dbReference>
<evidence type="ECO:0000256" key="3">
    <source>
        <dbReference type="ARBA" id="ARBA00023125"/>
    </source>
</evidence>
<dbReference type="PANTHER" id="PTHR30055:SF151">
    <property type="entry name" value="TRANSCRIPTIONAL REGULATORY PROTEIN"/>
    <property type="match status" value="1"/>
</dbReference>
<dbReference type="Pfam" id="PF02909">
    <property type="entry name" value="TetR_C_1"/>
    <property type="match status" value="1"/>
</dbReference>
<proteinExistence type="predicted"/>
<organism evidence="7 8">
    <name type="scientific">Frankia nepalensis</name>
    <dbReference type="NCBI Taxonomy" id="1836974"/>
    <lineage>
        <taxon>Bacteria</taxon>
        <taxon>Bacillati</taxon>
        <taxon>Actinomycetota</taxon>
        <taxon>Actinomycetes</taxon>
        <taxon>Frankiales</taxon>
        <taxon>Frankiaceae</taxon>
        <taxon>Frankia</taxon>
    </lineage>
</organism>
<gene>
    <name evidence="7" type="ORF">I7412_19465</name>
</gene>
<dbReference type="InterPro" id="IPR050109">
    <property type="entry name" value="HTH-type_TetR-like_transc_reg"/>
</dbReference>
<feature type="domain" description="HTH tetR-type" evidence="6">
    <location>
        <begin position="8"/>
        <end position="68"/>
    </location>
</feature>
<comment type="caution">
    <text evidence="7">The sequence shown here is derived from an EMBL/GenBank/DDBJ whole genome shotgun (WGS) entry which is preliminary data.</text>
</comment>
<dbReference type="SUPFAM" id="SSF46689">
    <property type="entry name" value="Homeodomain-like"/>
    <property type="match status" value="1"/>
</dbReference>
<dbReference type="AlphaFoldDB" id="A0A937RMT9"/>
<dbReference type="GO" id="GO:0045892">
    <property type="term" value="P:negative regulation of DNA-templated transcription"/>
    <property type="evidence" value="ECO:0007669"/>
    <property type="project" value="InterPro"/>
</dbReference>
<dbReference type="PRINTS" id="PR00400">
    <property type="entry name" value="TETREPRESSOR"/>
</dbReference>
<evidence type="ECO:0000313" key="7">
    <source>
        <dbReference type="EMBL" id="MBL7629303.1"/>
    </source>
</evidence>
<dbReference type="EMBL" id="JAEACQ010000226">
    <property type="protein sequence ID" value="MBL7629303.1"/>
    <property type="molecule type" value="Genomic_DNA"/>
</dbReference>
<dbReference type="InterPro" id="IPR009057">
    <property type="entry name" value="Homeodomain-like_sf"/>
</dbReference>
<dbReference type="InterPro" id="IPR036271">
    <property type="entry name" value="Tet_transcr_reg_TetR-rel_C_sf"/>
</dbReference>
<dbReference type="RefSeq" id="WP_203000491.1">
    <property type="nucleotide sequence ID" value="NZ_JADWYU010000138.1"/>
</dbReference>
<evidence type="ECO:0000256" key="5">
    <source>
        <dbReference type="PROSITE-ProRule" id="PRU00335"/>
    </source>
</evidence>
<sequence length="201" mass="22029">MTRGIVSELGYDEIVSAALELFEERGLDAVSMRSLAARLGVSPIPLYSRVGNKEALLDAMADQVLAGVAPVREDGEPWQAYTARWARALRDRLVTTRDIGRLLGTRRTPYLAAAESLVDALTSAGFTRATAGEACQLVMWATIGFSIVEPGSVTPSSRRQSNLAELELRSMEQRDADRLFELHIRYLVSGLEEDVESSRTA</sequence>
<accession>A0A937RMT9</accession>
<keyword evidence="4" id="KW-0804">Transcription</keyword>
<evidence type="ECO:0000256" key="4">
    <source>
        <dbReference type="ARBA" id="ARBA00023163"/>
    </source>
</evidence>
<dbReference type="InterPro" id="IPR001647">
    <property type="entry name" value="HTH_TetR"/>
</dbReference>
<evidence type="ECO:0000256" key="1">
    <source>
        <dbReference type="ARBA" id="ARBA00022491"/>
    </source>
</evidence>
<keyword evidence="3 5" id="KW-0238">DNA-binding</keyword>
<evidence type="ECO:0000313" key="8">
    <source>
        <dbReference type="Proteomes" id="UP000604475"/>
    </source>
</evidence>